<name>A0A7J7HYC8_CAMSI</name>
<evidence type="ECO:0000259" key="2">
    <source>
        <dbReference type="PROSITE" id="PS51918"/>
    </source>
</evidence>
<gene>
    <name evidence="3" type="ORF">HYC85_004153</name>
</gene>
<dbReference type="InterPro" id="IPR006638">
    <property type="entry name" value="Elp3/MiaA/NifB-like_rSAM"/>
</dbReference>
<dbReference type="Proteomes" id="UP000593564">
    <property type="component" value="Unassembled WGS sequence"/>
</dbReference>
<reference evidence="4" key="1">
    <citation type="journal article" date="2020" name="Nat. Commun.">
        <title>Genome assembly of wild tea tree DASZ reveals pedigree and selection history of tea varieties.</title>
        <authorList>
            <person name="Zhang W."/>
            <person name="Zhang Y."/>
            <person name="Qiu H."/>
            <person name="Guo Y."/>
            <person name="Wan H."/>
            <person name="Zhang X."/>
            <person name="Scossa F."/>
            <person name="Alseekh S."/>
            <person name="Zhang Q."/>
            <person name="Wang P."/>
            <person name="Xu L."/>
            <person name="Schmidt M.H."/>
            <person name="Jia X."/>
            <person name="Li D."/>
            <person name="Zhu A."/>
            <person name="Guo F."/>
            <person name="Chen W."/>
            <person name="Ni D."/>
            <person name="Usadel B."/>
            <person name="Fernie A.R."/>
            <person name="Wen W."/>
        </authorList>
    </citation>
    <scope>NUCLEOTIDE SEQUENCE [LARGE SCALE GENOMIC DNA]</scope>
    <source>
        <strain evidence="4">cv. G240</strain>
    </source>
</reference>
<dbReference type="PANTHER" id="PTHR13932:SF5">
    <property type="entry name" value="RADICAL S-ADENOSYL METHIONINE DOMAIN-CONTAINING PROTEIN 1, MITOCHONDRIAL"/>
    <property type="match status" value="1"/>
</dbReference>
<feature type="region of interest" description="Disordered" evidence="1">
    <location>
        <begin position="53"/>
        <end position="89"/>
    </location>
</feature>
<feature type="compositionally biased region" description="Polar residues" evidence="1">
    <location>
        <begin position="192"/>
        <end position="201"/>
    </location>
</feature>
<dbReference type="InterPro" id="IPR023404">
    <property type="entry name" value="rSAM_horseshoe"/>
</dbReference>
<feature type="domain" description="Radical SAM core" evidence="2">
    <location>
        <begin position="212"/>
        <end position="436"/>
    </location>
</feature>
<dbReference type="SUPFAM" id="SSF102114">
    <property type="entry name" value="Radical SAM enzymes"/>
    <property type="match status" value="1"/>
</dbReference>
<dbReference type="Pfam" id="PF04055">
    <property type="entry name" value="Radical_SAM"/>
    <property type="match status" value="1"/>
</dbReference>
<dbReference type="InterPro" id="IPR007197">
    <property type="entry name" value="rSAM"/>
</dbReference>
<proteinExistence type="predicted"/>
<organism evidence="3 4">
    <name type="scientific">Camellia sinensis</name>
    <name type="common">Tea plant</name>
    <name type="synonym">Thea sinensis</name>
    <dbReference type="NCBI Taxonomy" id="4442"/>
    <lineage>
        <taxon>Eukaryota</taxon>
        <taxon>Viridiplantae</taxon>
        <taxon>Streptophyta</taxon>
        <taxon>Embryophyta</taxon>
        <taxon>Tracheophyta</taxon>
        <taxon>Spermatophyta</taxon>
        <taxon>Magnoliopsida</taxon>
        <taxon>eudicotyledons</taxon>
        <taxon>Gunneridae</taxon>
        <taxon>Pentapetalae</taxon>
        <taxon>asterids</taxon>
        <taxon>Ericales</taxon>
        <taxon>Theaceae</taxon>
        <taxon>Camellia</taxon>
    </lineage>
</organism>
<dbReference type="GO" id="GO:0051539">
    <property type="term" value="F:4 iron, 4 sulfur cluster binding"/>
    <property type="evidence" value="ECO:0007669"/>
    <property type="project" value="TreeGrafter"/>
</dbReference>
<keyword evidence="4" id="KW-1185">Reference proteome</keyword>
<evidence type="ECO:0000313" key="4">
    <source>
        <dbReference type="Proteomes" id="UP000593564"/>
    </source>
</evidence>
<evidence type="ECO:0000313" key="3">
    <source>
        <dbReference type="EMBL" id="KAF5956928.1"/>
    </source>
</evidence>
<dbReference type="SFLD" id="SFLDG01065">
    <property type="entry name" value="anaerobic_coproporphyrinogen-I"/>
    <property type="match status" value="1"/>
</dbReference>
<dbReference type="PANTHER" id="PTHR13932">
    <property type="entry name" value="COPROPORPHYRINIGEN III OXIDASE"/>
    <property type="match status" value="1"/>
</dbReference>
<dbReference type="GO" id="GO:0006779">
    <property type="term" value="P:porphyrin-containing compound biosynthetic process"/>
    <property type="evidence" value="ECO:0007669"/>
    <property type="project" value="TreeGrafter"/>
</dbReference>
<dbReference type="Gene3D" id="3.80.30.20">
    <property type="entry name" value="tm_1862 like domain"/>
    <property type="match status" value="1"/>
</dbReference>
<protein>
    <recommendedName>
        <fullName evidence="2">Radical SAM core domain-containing protein</fullName>
    </recommendedName>
</protein>
<dbReference type="GO" id="GO:0005737">
    <property type="term" value="C:cytoplasm"/>
    <property type="evidence" value="ECO:0007669"/>
    <property type="project" value="TreeGrafter"/>
</dbReference>
<dbReference type="SFLD" id="SFLDS00029">
    <property type="entry name" value="Radical_SAM"/>
    <property type="match status" value="1"/>
</dbReference>
<dbReference type="GO" id="GO:0003824">
    <property type="term" value="F:catalytic activity"/>
    <property type="evidence" value="ECO:0007669"/>
    <property type="project" value="InterPro"/>
</dbReference>
<feature type="compositionally biased region" description="Polar residues" evidence="1">
    <location>
        <begin position="78"/>
        <end position="89"/>
    </location>
</feature>
<feature type="region of interest" description="Disordered" evidence="1">
    <location>
        <begin position="1"/>
        <end position="25"/>
    </location>
</feature>
<dbReference type="PROSITE" id="PS51918">
    <property type="entry name" value="RADICAL_SAM"/>
    <property type="match status" value="1"/>
</dbReference>
<reference evidence="3 4" key="2">
    <citation type="submission" date="2020-07" db="EMBL/GenBank/DDBJ databases">
        <title>Genome assembly of wild tea tree DASZ reveals pedigree and selection history of tea varieties.</title>
        <authorList>
            <person name="Zhang W."/>
        </authorList>
    </citation>
    <scope>NUCLEOTIDE SEQUENCE [LARGE SCALE GENOMIC DNA]</scope>
    <source>
        <strain evidence="4">cv. G240</strain>
        <tissue evidence="3">Leaf</tissue>
    </source>
</reference>
<accession>A0A7J7HYC8</accession>
<feature type="region of interest" description="Disordered" evidence="1">
    <location>
        <begin position="190"/>
        <end position="211"/>
    </location>
</feature>
<dbReference type="InterPro" id="IPR058240">
    <property type="entry name" value="rSAM_sf"/>
</dbReference>
<dbReference type="InterPro" id="IPR034505">
    <property type="entry name" value="Coproporphyrinogen-III_oxidase"/>
</dbReference>
<sequence>MVKRSRTEAHGLTAPKTGNRAPKWAKWPTAIERWSAGPLPSLRKRNRENRVWFANRDKAKKRVRKSGGRARSRDSETSKQAQHAISPSAQLFLPPKFARTVSDLIDQKTQLEDASGQRWTHRDSLTSFELQHRDGDSLSLSLSVSSSISITHYQPPTMLRSTFTPLLHTIPSKPKPPNLFSHSISISLSQSPPTVRQNASPTVTTTTTTNPLHNLSPTSAYIHLPFCRKRCHYCDFPIVALGSSSTQTNDINNDPRISNYIHLLCREIKATNSQFNHNSPLKTVFFGGGTPSLVPSKLVSLVLETLNLKFGLCLDAEISMEMDPGMFDVVKMKELMGLGVNRVSSGVQAFQDELLKACGRAHGVDEVHEAIGVVGTCGVENWSMDLISSLPHQTPQMWDESLLLTVNARPKHVSVYDLQVERGTKFGIPQVESRAS</sequence>
<dbReference type="EMBL" id="JACBKZ010000002">
    <property type="protein sequence ID" value="KAF5956928.1"/>
    <property type="molecule type" value="Genomic_DNA"/>
</dbReference>
<dbReference type="AlphaFoldDB" id="A0A7J7HYC8"/>
<evidence type="ECO:0000256" key="1">
    <source>
        <dbReference type="SAM" id="MobiDB-lite"/>
    </source>
</evidence>
<dbReference type="SMART" id="SM00729">
    <property type="entry name" value="Elp3"/>
    <property type="match status" value="1"/>
</dbReference>
<comment type="caution">
    <text evidence="3">The sequence shown here is derived from an EMBL/GenBank/DDBJ whole genome shotgun (WGS) entry which is preliminary data.</text>
</comment>
<feature type="compositionally biased region" description="Basic residues" evidence="1">
    <location>
        <begin position="58"/>
        <end position="70"/>
    </location>
</feature>